<reference evidence="1 2" key="1">
    <citation type="submission" date="2021-01" db="EMBL/GenBank/DDBJ databases">
        <title>Whole genome shotgun sequence of Microbispora amethystogenes NBRC 101907.</title>
        <authorList>
            <person name="Komaki H."/>
            <person name="Tamura T."/>
        </authorList>
    </citation>
    <scope>NUCLEOTIDE SEQUENCE [LARGE SCALE GENOMIC DNA]</scope>
    <source>
        <strain evidence="1 2">NBRC 101907</strain>
    </source>
</reference>
<dbReference type="RefSeq" id="WP_204283932.1">
    <property type="nucleotide sequence ID" value="NZ_BAABEJ010000021.1"/>
</dbReference>
<name>A0ABQ4F6M8_9ACTN</name>
<protein>
    <submittedName>
        <fullName evidence="1">Uncharacterized protein</fullName>
    </submittedName>
</protein>
<gene>
    <name evidence="1" type="ORF">Mam01_06230</name>
</gene>
<accession>A0ABQ4F6M8</accession>
<evidence type="ECO:0000313" key="1">
    <source>
        <dbReference type="EMBL" id="GIH30459.1"/>
    </source>
</evidence>
<organism evidence="1 2">
    <name type="scientific">Microbispora amethystogenes</name>
    <dbReference type="NCBI Taxonomy" id="1427754"/>
    <lineage>
        <taxon>Bacteria</taxon>
        <taxon>Bacillati</taxon>
        <taxon>Actinomycetota</taxon>
        <taxon>Actinomycetes</taxon>
        <taxon>Streptosporangiales</taxon>
        <taxon>Streptosporangiaceae</taxon>
        <taxon>Microbispora</taxon>
    </lineage>
</organism>
<dbReference type="EMBL" id="BOOB01000003">
    <property type="protein sequence ID" value="GIH30459.1"/>
    <property type="molecule type" value="Genomic_DNA"/>
</dbReference>
<sequence length="48" mass="5674">MREVYEHAVRGETIPAELRLWVRRDQVRATERALEAIDILPRRPGHLP</sequence>
<keyword evidence="2" id="KW-1185">Reference proteome</keyword>
<proteinExistence type="predicted"/>
<dbReference type="Gene3D" id="1.20.140.10">
    <property type="entry name" value="Butyryl-CoA Dehydrogenase, subunit A, domain 3"/>
    <property type="match status" value="1"/>
</dbReference>
<dbReference type="Proteomes" id="UP000651728">
    <property type="component" value="Unassembled WGS sequence"/>
</dbReference>
<comment type="caution">
    <text evidence="1">The sequence shown here is derived from an EMBL/GenBank/DDBJ whole genome shotgun (WGS) entry which is preliminary data.</text>
</comment>
<evidence type="ECO:0000313" key="2">
    <source>
        <dbReference type="Proteomes" id="UP000651728"/>
    </source>
</evidence>